<dbReference type="EMBL" id="SAYD01000012">
    <property type="protein sequence ID" value="TXJ39928.1"/>
    <property type="molecule type" value="Genomic_DNA"/>
</dbReference>
<evidence type="ECO:0000313" key="11">
    <source>
        <dbReference type="Proteomes" id="UP000325002"/>
    </source>
</evidence>
<dbReference type="AlphaFoldDB" id="A0A5C8FNW6"/>
<dbReference type="Proteomes" id="UP000324336">
    <property type="component" value="Unassembled WGS sequence"/>
</dbReference>
<dbReference type="EMBL" id="SAYA01000015">
    <property type="protein sequence ID" value="TXJ26466.1"/>
    <property type="molecule type" value="Genomic_DNA"/>
</dbReference>
<evidence type="ECO:0000313" key="12">
    <source>
        <dbReference type="Proteomes" id="UP000325116"/>
    </source>
</evidence>
<proteinExistence type="predicted"/>
<keyword evidence="2" id="KW-0812">Transmembrane</keyword>
<evidence type="ECO:0000313" key="6">
    <source>
        <dbReference type="EMBL" id="TXJ39928.1"/>
    </source>
</evidence>
<evidence type="ECO:0000313" key="7">
    <source>
        <dbReference type="EMBL" id="TXJ51260.1"/>
    </source>
</evidence>
<evidence type="ECO:0000313" key="10">
    <source>
        <dbReference type="Proteomes" id="UP000324336"/>
    </source>
</evidence>
<name>A0A5C8FNW6_9SPIR</name>
<dbReference type="Proteomes" id="UP000322307">
    <property type="component" value="Unassembled WGS sequence"/>
</dbReference>
<dbReference type="Proteomes" id="UP000322659">
    <property type="component" value="Unassembled WGS sequence"/>
</dbReference>
<evidence type="ECO:0000313" key="9">
    <source>
        <dbReference type="Proteomes" id="UP000322659"/>
    </source>
</evidence>
<reference evidence="7" key="2">
    <citation type="submission" date="2019-01" db="EMBL/GenBank/DDBJ databases">
        <authorList>
            <person name="Thorell K."/>
        </authorList>
    </citation>
    <scope>NUCLEOTIDE SEQUENCE</scope>
    <source>
        <strain evidence="7">PC3939II</strain>
        <strain evidence="6">PC3997IV</strain>
        <strain evidence="4">PC4597II</strain>
        <strain evidence="5">PC5099IV</strain>
        <strain evidence="3">W1</strain>
    </source>
</reference>
<feature type="transmembrane region" description="Helical" evidence="2">
    <location>
        <begin position="111"/>
        <end position="129"/>
    </location>
</feature>
<evidence type="ECO:0000256" key="1">
    <source>
        <dbReference type="SAM" id="Coils"/>
    </source>
</evidence>
<sequence length="163" mass="19395">MALSTIEEIQKEPTKLYLDRINELNEIIGQLNKENETLKMNLNVERQNIKFYKKFCICKYTPYMVSDFINDNFFIKISGRTIIKEATKNNIIYDELKAIRIPRKKYSNEKYSFTVLFSMIGIAELLYLISKKFSINLKIPKDYFEKSINQYKVGKVKEYKAKK</sequence>
<evidence type="ECO:0000313" key="3">
    <source>
        <dbReference type="EMBL" id="TXJ11430.1"/>
    </source>
</evidence>
<dbReference type="Proteomes" id="UP000325116">
    <property type="component" value="Unassembled WGS sequence"/>
</dbReference>
<comment type="caution">
    <text evidence="7">The sequence shown here is derived from an EMBL/GenBank/DDBJ whole genome shotgun (WGS) entry which is preliminary data.</text>
</comment>
<keyword evidence="2" id="KW-0472">Membrane</keyword>
<dbReference type="EMBL" id="SAXZ01000009">
    <property type="protein sequence ID" value="TXJ33296.1"/>
    <property type="molecule type" value="Genomic_DNA"/>
</dbReference>
<keyword evidence="9" id="KW-1185">Reference proteome</keyword>
<reference evidence="8 9" key="1">
    <citation type="journal article" date="1992" name="Lakartidningen">
        <title>[Penicillin V and not amoxicillin is the first choice preparation in acute otitis].</title>
        <authorList>
            <person name="Kamme C."/>
            <person name="Lundgren K."/>
            <person name="Prellner K."/>
        </authorList>
    </citation>
    <scope>NUCLEOTIDE SEQUENCE [LARGE SCALE GENOMIC DNA]</scope>
    <source>
        <strain evidence="7 8">PC3939II</strain>
        <strain evidence="6 11">PC3997IV</strain>
        <strain evidence="4 10">PC4597II</strain>
        <strain evidence="5 9">PC5099IV</strain>
        <strain evidence="3 12">W1</strain>
    </source>
</reference>
<feature type="coiled-coil region" evidence="1">
    <location>
        <begin position="21"/>
        <end position="48"/>
    </location>
</feature>
<evidence type="ECO:0000313" key="5">
    <source>
        <dbReference type="EMBL" id="TXJ33296.1"/>
    </source>
</evidence>
<protein>
    <submittedName>
        <fullName evidence="7">Uncharacterized protein</fullName>
    </submittedName>
</protein>
<evidence type="ECO:0000256" key="2">
    <source>
        <dbReference type="SAM" id="Phobius"/>
    </source>
</evidence>
<dbReference type="EMBL" id="SAYE01000009">
    <property type="protein sequence ID" value="TXJ51260.1"/>
    <property type="molecule type" value="Genomic_DNA"/>
</dbReference>
<accession>A0A5C8FNW6</accession>
<dbReference type="RefSeq" id="WP_147557671.1">
    <property type="nucleotide sequence ID" value="NZ_SAXT01000005.1"/>
</dbReference>
<evidence type="ECO:0000313" key="8">
    <source>
        <dbReference type="Proteomes" id="UP000322307"/>
    </source>
</evidence>
<keyword evidence="1" id="KW-0175">Coiled coil</keyword>
<organism evidence="7 8">
    <name type="scientific">Brachyspira aalborgi</name>
    <dbReference type="NCBI Taxonomy" id="29522"/>
    <lineage>
        <taxon>Bacteria</taxon>
        <taxon>Pseudomonadati</taxon>
        <taxon>Spirochaetota</taxon>
        <taxon>Spirochaetia</taxon>
        <taxon>Brachyspirales</taxon>
        <taxon>Brachyspiraceae</taxon>
        <taxon>Brachyspira</taxon>
    </lineage>
</organism>
<gene>
    <name evidence="5" type="ORF">EPJ71_03455</name>
    <name evidence="4" type="ORF">EPJ73_03955</name>
    <name evidence="3" type="ORF">EPJ80_06815</name>
    <name evidence="6" type="ORF">EPJ81_03380</name>
    <name evidence="7" type="ORF">EPJ84_05180</name>
</gene>
<dbReference type="Proteomes" id="UP000325002">
    <property type="component" value="Unassembled WGS sequence"/>
</dbReference>
<evidence type="ECO:0000313" key="4">
    <source>
        <dbReference type="EMBL" id="TXJ26466.1"/>
    </source>
</evidence>
<keyword evidence="2" id="KW-1133">Transmembrane helix</keyword>
<dbReference type="EMBL" id="SAXT01000005">
    <property type="protein sequence ID" value="TXJ11430.1"/>
    <property type="molecule type" value="Genomic_DNA"/>
</dbReference>